<accession>X0VDF5</accession>
<dbReference type="AlphaFoldDB" id="X0VDF5"/>
<sequence>DRDYKHDRFSNQVVQGDEELRRAAALGNPIAKRMLNAHENAVEQETEPGPVITEAADQLALEE</sequence>
<feature type="non-terminal residue" evidence="1">
    <location>
        <position position="1"/>
    </location>
</feature>
<evidence type="ECO:0000313" key="1">
    <source>
        <dbReference type="EMBL" id="GAG09297.1"/>
    </source>
</evidence>
<reference evidence="1" key="1">
    <citation type="journal article" date="2014" name="Front. Microbiol.">
        <title>High frequency of phylogenetically diverse reductive dehalogenase-homologous genes in deep subseafloor sedimentary metagenomes.</title>
        <authorList>
            <person name="Kawai M."/>
            <person name="Futagami T."/>
            <person name="Toyoda A."/>
            <person name="Takaki Y."/>
            <person name="Nishi S."/>
            <person name="Hori S."/>
            <person name="Arai W."/>
            <person name="Tsubouchi T."/>
            <person name="Morono Y."/>
            <person name="Uchiyama I."/>
            <person name="Ito T."/>
            <person name="Fujiyama A."/>
            <person name="Inagaki F."/>
            <person name="Takami H."/>
        </authorList>
    </citation>
    <scope>NUCLEOTIDE SEQUENCE</scope>
    <source>
        <strain evidence="1">Expedition CK06-06</strain>
    </source>
</reference>
<organism evidence="1">
    <name type="scientific">marine sediment metagenome</name>
    <dbReference type="NCBI Taxonomy" id="412755"/>
    <lineage>
        <taxon>unclassified sequences</taxon>
        <taxon>metagenomes</taxon>
        <taxon>ecological metagenomes</taxon>
    </lineage>
</organism>
<dbReference type="EMBL" id="BARS01023243">
    <property type="protein sequence ID" value="GAG09297.1"/>
    <property type="molecule type" value="Genomic_DNA"/>
</dbReference>
<name>X0VDF5_9ZZZZ</name>
<comment type="caution">
    <text evidence="1">The sequence shown here is derived from an EMBL/GenBank/DDBJ whole genome shotgun (WGS) entry which is preliminary data.</text>
</comment>
<protein>
    <submittedName>
        <fullName evidence="1">Uncharacterized protein</fullName>
    </submittedName>
</protein>
<proteinExistence type="predicted"/>
<gene>
    <name evidence="1" type="ORF">S01H1_37033</name>
</gene>